<keyword evidence="1" id="KW-0812">Transmembrane</keyword>
<evidence type="ECO:0000313" key="3">
    <source>
        <dbReference type="Proteomes" id="UP000199497"/>
    </source>
</evidence>
<reference evidence="3" key="1">
    <citation type="submission" date="2016-10" db="EMBL/GenBank/DDBJ databases">
        <authorList>
            <person name="Varghese N."/>
            <person name="Submissions S."/>
        </authorList>
    </citation>
    <scope>NUCLEOTIDE SEQUENCE [LARGE SCALE GENOMIC DNA]</scope>
    <source>
        <strain evidence="3">DSM 46732</strain>
    </source>
</reference>
<feature type="transmembrane region" description="Helical" evidence="1">
    <location>
        <begin position="15"/>
        <end position="34"/>
    </location>
</feature>
<gene>
    <name evidence="2" type="ORF">SAMN04487905_12116</name>
</gene>
<dbReference type="EMBL" id="FNJR01000021">
    <property type="protein sequence ID" value="SDP96663.1"/>
    <property type="molecule type" value="Genomic_DNA"/>
</dbReference>
<protein>
    <submittedName>
        <fullName evidence="2">Uncharacterized protein</fullName>
    </submittedName>
</protein>
<dbReference type="AlphaFoldDB" id="A0A1H0X135"/>
<evidence type="ECO:0000313" key="2">
    <source>
        <dbReference type="EMBL" id="SDP96663.1"/>
    </source>
</evidence>
<dbReference type="OrthoDB" id="9902741at2"/>
<sequence>MTSQEGSRVLDGWKAPTQIALAYGILYVAITLAIRHTVQLAWLALPFIALWALTAVLTRFGLLQRRPVFLGVAGVAVVVSVLAAIAS</sequence>
<organism evidence="2 3">
    <name type="scientific">Actinopolyspora xinjiangensis</name>
    <dbReference type="NCBI Taxonomy" id="405564"/>
    <lineage>
        <taxon>Bacteria</taxon>
        <taxon>Bacillati</taxon>
        <taxon>Actinomycetota</taxon>
        <taxon>Actinomycetes</taxon>
        <taxon>Actinopolysporales</taxon>
        <taxon>Actinopolysporaceae</taxon>
        <taxon>Actinopolyspora</taxon>
    </lineage>
</organism>
<keyword evidence="3" id="KW-1185">Reference proteome</keyword>
<dbReference type="RefSeq" id="WP_092604614.1">
    <property type="nucleotide sequence ID" value="NZ_FNJR01000021.1"/>
</dbReference>
<name>A0A1H0X135_9ACTN</name>
<feature type="transmembrane region" description="Helical" evidence="1">
    <location>
        <begin position="41"/>
        <end position="62"/>
    </location>
</feature>
<proteinExistence type="predicted"/>
<evidence type="ECO:0000256" key="1">
    <source>
        <dbReference type="SAM" id="Phobius"/>
    </source>
</evidence>
<feature type="transmembrane region" description="Helical" evidence="1">
    <location>
        <begin position="68"/>
        <end position="86"/>
    </location>
</feature>
<dbReference type="Proteomes" id="UP000199497">
    <property type="component" value="Unassembled WGS sequence"/>
</dbReference>
<keyword evidence="1" id="KW-1133">Transmembrane helix</keyword>
<accession>A0A1H0X135</accession>
<keyword evidence="1" id="KW-0472">Membrane</keyword>